<accession>A0A813PUY7</accession>
<comment type="caution">
    <text evidence="3">The sequence shown here is derived from an EMBL/GenBank/DDBJ whole genome shotgun (WGS) entry which is preliminary data.</text>
</comment>
<evidence type="ECO:0000313" key="3">
    <source>
        <dbReference type="EMBL" id="CAF0753886.1"/>
    </source>
</evidence>
<dbReference type="InterPro" id="IPR013106">
    <property type="entry name" value="Ig_V-set"/>
</dbReference>
<organism evidence="3 4">
    <name type="scientific">Rotaria sordida</name>
    <dbReference type="NCBI Taxonomy" id="392033"/>
    <lineage>
        <taxon>Eukaryota</taxon>
        <taxon>Metazoa</taxon>
        <taxon>Spiralia</taxon>
        <taxon>Gnathifera</taxon>
        <taxon>Rotifera</taxon>
        <taxon>Eurotatoria</taxon>
        <taxon>Bdelloidea</taxon>
        <taxon>Philodinida</taxon>
        <taxon>Philodinidae</taxon>
        <taxon>Rotaria</taxon>
    </lineage>
</organism>
<dbReference type="GO" id="GO:0032589">
    <property type="term" value="C:neuron projection membrane"/>
    <property type="evidence" value="ECO:0007669"/>
    <property type="project" value="TreeGrafter"/>
</dbReference>
<feature type="chain" id="PRO_5032463993" description="Ig-like domain-containing protein" evidence="1">
    <location>
        <begin position="19"/>
        <end position="141"/>
    </location>
</feature>
<dbReference type="InterPro" id="IPR003599">
    <property type="entry name" value="Ig_sub"/>
</dbReference>
<dbReference type="SMART" id="SM00409">
    <property type="entry name" value="IG"/>
    <property type="match status" value="1"/>
</dbReference>
<keyword evidence="1" id="KW-0732">Signal</keyword>
<dbReference type="SUPFAM" id="SSF48726">
    <property type="entry name" value="Immunoglobulin"/>
    <property type="match status" value="1"/>
</dbReference>
<protein>
    <recommendedName>
        <fullName evidence="2">Ig-like domain-containing protein</fullName>
    </recommendedName>
</protein>
<feature type="signal peptide" evidence="1">
    <location>
        <begin position="1"/>
        <end position="18"/>
    </location>
</feature>
<dbReference type="AlphaFoldDB" id="A0A813PUY7"/>
<dbReference type="Proteomes" id="UP000663854">
    <property type="component" value="Unassembled WGS sequence"/>
</dbReference>
<proteinExistence type="predicted"/>
<evidence type="ECO:0000256" key="1">
    <source>
        <dbReference type="SAM" id="SignalP"/>
    </source>
</evidence>
<sequence length="141" mass="16105">MFWTFFVCLLLLIIETSSFIDNNGEIKPIMEALQTNVTVISGQKAKLACIFSSINHELSLSSSHQLIWIRQSYGSHNGDSILAHNQDLLITDYRLNIQRTDHDYSLTITNVNIDDEGIYTCEVNTQPPQKAFIHLYVQVFL</sequence>
<evidence type="ECO:0000259" key="2">
    <source>
        <dbReference type="PROSITE" id="PS50835"/>
    </source>
</evidence>
<dbReference type="PROSITE" id="PS50835">
    <property type="entry name" value="IG_LIKE"/>
    <property type="match status" value="1"/>
</dbReference>
<name>A0A813PUY7_9BILA</name>
<gene>
    <name evidence="3" type="ORF">PYM288_LOCUS2241</name>
</gene>
<dbReference type="PANTHER" id="PTHR23279:SF36">
    <property type="entry name" value="DEFECTIVE PROBOSCIS EXTENSION RESPONSE 9, ISOFORM A"/>
    <property type="match status" value="1"/>
</dbReference>
<dbReference type="EMBL" id="CAJNOH010000014">
    <property type="protein sequence ID" value="CAF0753886.1"/>
    <property type="molecule type" value="Genomic_DNA"/>
</dbReference>
<dbReference type="InterPro" id="IPR036179">
    <property type="entry name" value="Ig-like_dom_sf"/>
</dbReference>
<reference evidence="3" key="1">
    <citation type="submission" date="2021-02" db="EMBL/GenBank/DDBJ databases">
        <authorList>
            <person name="Nowell W R."/>
        </authorList>
    </citation>
    <scope>NUCLEOTIDE SEQUENCE</scope>
</reference>
<dbReference type="InterPro" id="IPR007110">
    <property type="entry name" value="Ig-like_dom"/>
</dbReference>
<dbReference type="InterPro" id="IPR013783">
    <property type="entry name" value="Ig-like_fold"/>
</dbReference>
<dbReference type="GO" id="GO:0050808">
    <property type="term" value="P:synapse organization"/>
    <property type="evidence" value="ECO:0007669"/>
    <property type="project" value="TreeGrafter"/>
</dbReference>
<dbReference type="Gene3D" id="2.60.40.10">
    <property type="entry name" value="Immunoglobulins"/>
    <property type="match status" value="1"/>
</dbReference>
<dbReference type="Pfam" id="PF07686">
    <property type="entry name" value="V-set"/>
    <property type="match status" value="1"/>
</dbReference>
<feature type="domain" description="Ig-like" evidence="2">
    <location>
        <begin position="28"/>
        <end position="124"/>
    </location>
</feature>
<evidence type="ECO:0000313" key="4">
    <source>
        <dbReference type="Proteomes" id="UP000663854"/>
    </source>
</evidence>
<dbReference type="PANTHER" id="PTHR23279">
    <property type="entry name" value="DEFECTIVE PROBOSCIS EXTENSION RESPONSE DPR -RELATED"/>
    <property type="match status" value="1"/>
</dbReference>
<dbReference type="InterPro" id="IPR037448">
    <property type="entry name" value="Zig-8"/>
</dbReference>